<protein>
    <submittedName>
        <fullName evidence="1">Uncharacterized protein</fullName>
    </submittedName>
</protein>
<evidence type="ECO:0000313" key="1">
    <source>
        <dbReference type="EMBL" id="SCF42039.1"/>
    </source>
</evidence>
<accession>A0A1C5AA62</accession>
<keyword evidence="2" id="KW-1185">Reference proteome</keyword>
<dbReference type="RefSeq" id="WP_141723925.1">
    <property type="nucleotide sequence ID" value="NZ_FMCT01000012.1"/>
</dbReference>
<organism evidence="1 2">
    <name type="scientific">Micromonospora carbonacea</name>
    <dbReference type="NCBI Taxonomy" id="47853"/>
    <lineage>
        <taxon>Bacteria</taxon>
        <taxon>Bacillati</taxon>
        <taxon>Actinomycetota</taxon>
        <taxon>Actinomycetes</taxon>
        <taxon>Micromonosporales</taxon>
        <taxon>Micromonosporaceae</taxon>
        <taxon>Micromonospora</taxon>
    </lineage>
</organism>
<dbReference type="EMBL" id="FMCT01000012">
    <property type="protein sequence ID" value="SCF42039.1"/>
    <property type="molecule type" value="Genomic_DNA"/>
</dbReference>
<proteinExistence type="predicted"/>
<dbReference type="Proteomes" id="UP000183585">
    <property type="component" value="Unassembled WGS sequence"/>
</dbReference>
<reference evidence="2" key="1">
    <citation type="submission" date="2016-06" db="EMBL/GenBank/DDBJ databases">
        <authorList>
            <person name="Varghese N."/>
            <person name="Submissions Spin"/>
        </authorList>
    </citation>
    <scope>NUCLEOTIDE SEQUENCE [LARGE SCALE GENOMIC DNA]</scope>
    <source>
        <strain evidence="2">DSM 43168</strain>
    </source>
</reference>
<evidence type="ECO:0000313" key="2">
    <source>
        <dbReference type="Proteomes" id="UP000183585"/>
    </source>
</evidence>
<dbReference type="AlphaFoldDB" id="A0A1C5AA62"/>
<sequence>MTAPEPVPAHRRLHVVVMAEYGKVDDLFAYDNRDDAQRAVDAGHGNDILELVLVPAGILPVKVRVYTAGPDQRGELSLYDDEKYPWQSPGPIRALDGTAGWFVHGEDHDAVVAEAERRIAARRVGRAEDQQ</sequence>
<name>A0A1C5AA62_9ACTN</name>
<gene>
    <name evidence="1" type="ORF">GA0070563_11230</name>
</gene>